<evidence type="ECO:0000313" key="10">
    <source>
        <dbReference type="Proteomes" id="UP000322244"/>
    </source>
</evidence>
<organism evidence="9 10">
    <name type="scientific">Antrihabitans cavernicola</name>
    <dbReference type="NCBI Taxonomy" id="2495913"/>
    <lineage>
        <taxon>Bacteria</taxon>
        <taxon>Bacillati</taxon>
        <taxon>Actinomycetota</taxon>
        <taxon>Actinomycetes</taxon>
        <taxon>Mycobacteriales</taxon>
        <taxon>Nocardiaceae</taxon>
        <taxon>Antrihabitans</taxon>
    </lineage>
</organism>
<evidence type="ECO:0000313" key="9">
    <source>
        <dbReference type="EMBL" id="KAA0023111.1"/>
    </source>
</evidence>
<name>A0A5A7SFT6_9NOCA</name>
<evidence type="ECO:0000259" key="8">
    <source>
        <dbReference type="PROSITE" id="PS51935"/>
    </source>
</evidence>
<dbReference type="Pfam" id="PF00877">
    <property type="entry name" value="NLPC_P60"/>
    <property type="match status" value="1"/>
</dbReference>
<keyword evidence="10" id="KW-1185">Reference proteome</keyword>
<evidence type="ECO:0000256" key="7">
    <source>
        <dbReference type="SAM" id="SignalP"/>
    </source>
</evidence>
<keyword evidence="4" id="KW-0788">Thiol protease</keyword>
<dbReference type="InterPro" id="IPR038765">
    <property type="entry name" value="Papain-like_cys_pep_sf"/>
</dbReference>
<dbReference type="GO" id="GO:0006508">
    <property type="term" value="P:proteolysis"/>
    <property type="evidence" value="ECO:0007669"/>
    <property type="project" value="UniProtKB-KW"/>
</dbReference>
<feature type="region of interest" description="Disordered" evidence="6">
    <location>
        <begin position="52"/>
        <end position="87"/>
    </location>
</feature>
<protein>
    <submittedName>
        <fullName evidence="9">NlpC/P60 family protein</fullName>
    </submittedName>
</protein>
<dbReference type="InterPro" id="IPR000064">
    <property type="entry name" value="NLP_P60_dom"/>
</dbReference>
<keyword evidence="3" id="KW-0378">Hydrolase</keyword>
<dbReference type="Proteomes" id="UP000322244">
    <property type="component" value="Unassembled WGS sequence"/>
</dbReference>
<feature type="chain" id="PRO_5038842255" evidence="7">
    <location>
        <begin position="25"/>
        <end position="351"/>
    </location>
</feature>
<proteinExistence type="inferred from homology"/>
<feature type="domain" description="NlpC/P60" evidence="8">
    <location>
        <begin position="237"/>
        <end position="351"/>
    </location>
</feature>
<evidence type="ECO:0000256" key="6">
    <source>
        <dbReference type="SAM" id="MobiDB-lite"/>
    </source>
</evidence>
<evidence type="ECO:0000256" key="4">
    <source>
        <dbReference type="ARBA" id="ARBA00022807"/>
    </source>
</evidence>
<dbReference type="PANTHER" id="PTHR47359:SF3">
    <property type="entry name" value="NLP_P60 DOMAIN-CONTAINING PROTEIN-RELATED"/>
    <property type="match status" value="1"/>
</dbReference>
<dbReference type="PANTHER" id="PTHR47359">
    <property type="entry name" value="PEPTIDOGLYCAN DL-ENDOPEPTIDASE CWLO"/>
    <property type="match status" value="1"/>
</dbReference>
<comment type="caution">
    <text evidence="9">The sequence shown here is derived from an EMBL/GenBank/DDBJ whole genome shotgun (WGS) entry which is preliminary data.</text>
</comment>
<dbReference type="EMBL" id="VLNY01000004">
    <property type="protein sequence ID" value="KAA0023111.1"/>
    <property type="molecule type" value="Genomic_DNA"/>
</dbReference>
<dbReference type="PROSITE" id="PS51935">
    <property type="entry name" value="NLPC_P60"/>
    <property type="match status" value="1"/>
</dbReference>
<keyword evidence="2" id="KW-0645">Protease</keyword>
<dbReference type="SUPFAM" id="SSF54001">
    <property type="entry name" value="Cysteine proteinases"/>
    <property type="match status" value="1"/>
</dbReference>
<evidence type="ECO:0000256" key="3">
    <source>
        <dbReference type="ARBA" id="ARBA00022801"/>
    </source>
</evidence>
<keyword evidence="7" id="KW-0732">Signal</keyword>
<dbReference type="Gene3D" id="3.90.1720.10">
    <property type="entry name" value="endopeptidase domain like (from Nostoc punctiforme)"/>
    <property type="match status" value="1"/>
</dbReference>
<feature type="coiled-coil region" evidence="5">
    <location>
        <begin position="179"/>
        <end position="206"/>
    </location>
</feature>
<feature type="compositionally biased region" description="Polar residues" evidence="6">
    <location>
        <begin position="52"/>
        <end position="62"/>
    </location>
</feature>
<accession>A0A5A7SFT6</accession>
<feature type="compositionally biased region" description="Basic and acidic residues" evidence="6">
    <location>
        <begin position="64"/>
        <end position="84"/>
    </location>
</feature>
<evidence type="ECO:0000256" key="2">
    <source>
        <dbReference type="ARBA" id="ARBA00022670"/>
    </source>
</evidence>
<gene>
    <name evidence="9" type="ORF">FOY51_11570</name>
</gene>
<dbReference type="OrthoDB" id="5177647at2"/>
<sequence length="351" mass="36439">MASLRSKRSVGGVCAVAVLSIALAATPASPAAADPVALPSNATEAMQRLTDLSRQSEQTNEALNKAKVDADQKAAQERDAEGKQAADQAAVDAAKAKVAQFQPAVDRIAVATYQGARPNRLFSVLLSDSPQQLLDQMSALDVISSETAAKVDQYKQATAAASAAEDASRKSADAARSIADQANAVNADLQKKQGDLQAQIAEVTQAWAKLSGSEQSMLAGTPFPPGFDPSILLKGLSGSGAGALQAGLTRIGDPYVWGATGPNQFDCSGLVQWAYKQIGKNLPRTSEAQAAGGIPVSRDQLEPGDVVLFYPDASHVGIYAGNGNVLHASTFGVPVKVAPMGDMPFYGARRY</sequence>
<dbReference type="GO" id="GO:0008234">
    <property type="term" value="F:cysteine-type peptidase activity"/>
    <property type="evidence" value="ECO:0007669"/>
    <property type="project" value="UniProtKB-KW"/>
</dbReference>
<dbReference type="AlphaFoldDB" id="A0A5A7SFT6"/>
<evidence type="ECO:0000256" key="5">
    <source>
        <dbReference type="SAM" id="Coils"/>
    </source>
</evidence>
<evidence type="ECO:0000256" key="1">
    <source>
        <dbReference type="ARBA" id="ARBA00007074"/>
    </source>
</evidence>
<comment type="similarity">
    <text evidence="1">Belongs to the peptidase C40 family.</text>
</comment>
<feature type="signal peptide" evidence="7">
    <location>
        <begin position="1"/>
        <end position="24"/>
    </location>
</feature>
<dbReference type="RefSeq" id="WP_149430368.1">
    <property type="nucleotide sequence ID" value="NZ_VLNY01000004.1"/>
</dbReference>
<reference evidence="9 10" key="1">
    <citation type="submission" date="2019-07" db="EMBL/GenBank/DDBJ databases">
        <title>Rhodococcus cavernicolus sp. nov., isolated from a cave.</title>
        <authorList>
            <person name="Lee S.D."/>
        </authorList>
    </citation>
    <scope>NUCLEOTIDE SEQUENCE [LARGE SCALE GENOMIC DNA]</scope>
    <source>
        <strain evidence="9 10">C1-24</strain>
    </source>
</reference>
<keyword evidence="5" id="KW-0175">Coiled coil</keyword>
<dbReference type="InterPro" id="IPR051794">
    <property type="entry name" value="PG_Endopeptidase_C40"/>
</dbReference>